<dbReference type="Pfam" id="PF01853">
    <property type="entry name" value="MOZ_SAS"/>
    <property type="match status" value="1"/>
</dbReference>
<organism evidence="11 12">
    <name type="scientific">Thalassiosira oceanica</name>
    <name type="common">Marine diatom</name>
    <dbReference type="NCBI Taxonomy" id="159749"/>
    <lineage>
        <taxon>Eukaryota</taxon>
        <taxon>Sar</taxon>
        <taxon>Stramenopiles</taxon>
        <taxon>Ochrophyta</taxon>
        <taxon>Bacillariophyta</taxon>
        <taxon>Coscinodiscophyceae</taxon>
        <taxon>Thalassiosirophycidae</taxon>
        <taxon>Thalassiosirales</taxon>
        <taxon>Thalassiosiraceae</taxon>
        <taxon>Thalassiosira</taxon>
    </lineage>
</organism>
<evidence type="ECO:0000256" key="8">
    <source>
        <dbReference type="RuleBase" id="RU361211"/>
    </source>
</evidence>
<feature type="region of interest" description="Disordered" evidence="9">
    <location>
        <begin position="292"/>
        <end position="376"/>
    </location>
</feature>
<proteinExistence type="inferred from homology"/>
<dbReference type="OrthoDB" id="787137at2759"/>
<dbReference type="Gene3D" id="3.40.630.30">
    <property type="match status" value="1"/>
</dbReference>
<dbReference type="GO" id="GO:0003682">
    <property type="term" value="F:chromatin binding"/>
    <property type="evidence" value="ECO:0007669"/>
    <property type="project" value="TreeGrafter"/>
</dbReference>
<dbReference type="PANTHER" id="PTHR10615:SF161">
    <property type="entry name" value="HISTONE ACETYLTRANSFERASE KAT7"/>
    <property type="match status" value="1"/>
</dbReference>
<feature type="domain" description="MYST-type HAT" evidence="10">
    <location>
        <begin position="1"/>
        <end position="200"/>
    </location>
</feature>
<dbReference type="PROSITE" id="PS51726">
    <property type="entry name" value="MYST_HAT"/>
    <property type="match status" value="1"/>
</dbReference>
<dbReference type="GO" id="GO:0000785">
    <property type="term" value="C:chromatin"/>
    <property type="evidence" value="ECO:0007669"/>
    <property type="project" value="TreeGrafter"/>
</dbReference>
<evidence type="ECO:0000256" key="5">
    <source>
        <dbReference type="ARBA" id="ARBA00022833"/>
    </source>
</evidence>
<feature type="compositionally biased region" description="Low complexity" evidence="9">
    <location>
        <begin position="313"/>
        <end position="328"/>
    </location>
</feature>
<dbReference type="GO" id="GO:0006357">
    <property type="term" value="P:regulation of transcription by RNA polymerase II"/>
    <property type="evidence" value="ECO:0007669"/>
    <property type="project" value="TreeGrafter"/>
</dbReference>
<evidence type="ECO:0000256" key="4">
    <source>
        <dbReference type="ARBA" id="ARBA00022771"/>
    </source>
</evidence>
<evidence type="ECO:0000313" key="12">
    <source>
        <dbReference type="Proteomes" id="UP000266841"/>
    </source>
</evidence>
<evidence type="ECO:0000256" key="7">
    <source>
        <dbReference type="PIRSR" id="PIRSR602717-51"/>
    </source>
</evidence>
<evidence type="ECO:0000259" key="10">
    <source>
        <dbReference type="PROSITE" id="PS51726"/>
    </source>
</evidence>
<dbReference type="PANTHER" id="PTHR10615">
    <property type="entry name" value="HISTONE ACETYLTRANSFERASE"/>
    <property type="match status" value="1"/>
</dbReference>
<dbReference type="GO" id="GO:0004402">
    <property type="term" value="F:histone acetyltransferase activity"/>
    <property type="evidence" value="ECO:0007669"/>
    <property type="project" value="InterPro"/>
</dbReference>
<dbReference type="Gene3D" id="1.10.10.10">
    <property type="entry name" value="Winged helix-like DNA-binding domain superfamily/Winged helix DNA-binding domain"/>
    <property type="match status" value="1"/>
</dbReference>
<keyword evidence="3" id="KW-0808">Transferase</keyword>
<dbReference type="InterPro" id="IPR050603">
    <property type="entry name" value="MYST_HAT"/>
</dbReference>
<gene>
    <name evidence="11" type="ORF">THAOC_36695</name>
</gene>
<feature type="active site" description="Proton donor/acceptor" evidence="7">
    <location>
        <position position="102"/>
    </location>
</feature>
<dbReference type="InterPro" id="IPR036388">
    <property type="entry name" value="WH-like_DNA-bd_sf"/>
</dbReference>
<dbReference type="SUPFAM" id="SSF55729">
    <property type="entry name" value="Acyl-CoA N-acyltransferases (Nat)"/>
    <property type="match status" value="1"/>
</dbReference>
<dbReference type="EMBL" id="AGNL01049286">
    <property type="protein sequence ID" value="EJK44744.1"/>
    <property type="molecule type" value="Genomic_DNA"/>
</dbReference>
<keyword evidence="4" id="KW-0479">Metal-binding</keyword>
<keyword evidence="12" id="KW-1185">Reference proteome</keyword>
<evidence type="ECO:0000256" key="6">
    <source>
        <dbReference type="ARBA" id="ARBA00022990"/>
    </source>
</evidence>
<reference evidence="11 12" key="1">
    <citation type="journal article" date="2012" name="Genome Biol.">
        <title>Genome and low-iron response of an oceanic diatom adapted to chronic iron limitation.</title>
        <authorList>
            <person name="Lommer M."/>
            <person name="Specht M."/>
            <person name="Roy A.S."/>
            <person name="Kraemer L."/>
            <person name="Andreson R."/>
            <person name="Gutowska M.A."/>
            <person name="Wolf J."/>
            <person name="Bergner S.V."/>
            <person name="Schilhabel M.B."/>
            <person name="Klostermeier U.C."/>
            <person name="Beiko R.G."/>
            <person name="Rosenstiel P."/>
            <person name="Hippler M."/>
            <person name="Laroche J."/>
        </authorList>
    </citation>
    <scope>NUCLEOTIDE SEQUENCE [LARGE SCALE GENOMIC DNA]</scope>
    <source>
        <strain evidence="11 12">CCMP1005</strain>
    </source>
</reference>
<dbReference type="AlphaFoldDB" id="K0R1H7"/>
<keyword evidence="5" id="KW-0862">Zinc</keyword>
<dbReference type="GO" id="GO:0005634">
    <property type="term" value="C:nucleus"/>
    <property type="evidence" value="ECO:0007669"/>
    <property type="project" value="UniProtKB-SubCell"/>
</dbReference>
<evidence type="ECO:0000256" key="3">
    <source>
        <dbReference type="ARBA" id="ARBA00022679"/>
    </source>
</evidence>
<dbReference type="Proteomes" id="UP000266841">
    <property type="component" value="Unassembled WGS sequence"/>
</dbReference>
<comment type="caution">
    <text evidence="11">The sequence shown here is derived from an EMBL/GenBank/DDBJ whole genome shotgun (WGS) entry which is preliminary data.</text>
</comment>
<evidence type="ECO:0000256" key="9">
    <source>
        <dbReference type="SAM" id="MobiDB-lite"/>
    </source>
</evidence>
<keyword evidence="6" id="KW-0007">Acetylation</keyword>
<evidence type="ECO:0000256" key="2">
    <source>
        <dbReference type="ARBA" id="ARBA00013184"/>
    </source>
</evidence>
<comment type="similarity">
    <text evidence="1 8">Belongs to the MYST (SAS/MOZ) family.</text>
</comment>
<evidence type="ECO:0000313" key="11">
    <source>
        <dbReference type="EMBL" id="EJK44744.1"/>
    </source>
</evidence>
<feature type="non-terminal residue" evidence="11">
    <location>
        <position position="1"/>
    </location>
</feature>
<keyword evidence="8" id="KW-0539">Nucleus</keyword>
<keyword evidence="4" id="KW-0863">Zinc-finger</keyword>
<name>K0R1H7_THAOC</name>
<dbReference type="GO" id="GO:0008270">
    <property type="term" value="F:zinc ion binding"/>
    <property type="evidence" value="ECO:0007669"/>
    <property type="project" value="UniProtKB-KW"/>
</dbReference>
<evidence type="ECO:0000256" key="1">
    <source>
        <dbReference type="ARBA" id="ARBA00010107"/>
    </source>
</evidence>
<dbReference type="eggNOG" id="KOG2747">
    <property type="taxonomic scope" value="Eukaryota"/>
</dbReference>
<dbReference type="EC" id="2.3.1.48" evidence="2 8"/>
<comment type="subcellular location">
    <subcellularLocation>
        <location evidence="8">Nucleus</location>
    </subcellularLocation>
</comment>
<comment type="catalytic activity">
    <reaction evidence="8">
        <text>L-lysyl-[protein] + acetyl-CoA = N(6)-acetyl-L-lysyl-[protein] + CoA + H(+)</text>
        <dbReference type="Rhea" id="RHEA:45948"/>
        <dbReference type="Rhea" id="RHEA-COMP:9752"/>
        <dbReference type="Rhea" id="RHEA-COMP:10731"/>
        <dbReference type="ChEBI" id="CHEBI:15378"/>
        <dbReference type="ChEBI" id="CHEBI:29969"/>
        <dbReference type="ChEBI" id="CHEBI:57287"/>
        <dbReference type="ChEBI" id="CHEBI:57288"/>
        <dbReference type="ChEBI" id="CHEBI:61930"/>
        <dbReference type="EC" id="2.3.1.48"/>
    </reaction>
</comment>
<dbReference type="InterPro" id="IPR016181">
    <property type="entry name" value="Acyl_CoA_acyltransferase"/>
</dbReference>
<sequence>FEVDGLEERLYCQNLCYIAKLFLDHKTLYFDVDPFLFYVLCEVDNRGYHPVGYYSKEKYSDVGYNLACILTFPAHQRKGYGRFLIAFSYELSKKEEKVGSPEKPMSDLGQQAYIPYWTSTIVDFLLHGSGDRTSMSVMDIARRTSIMAEDIIFALNTLGILKFVNGVYFIAAGREDLEDLARRHPVKEPRVDPSRLHWTPYLNDVPKRDKFSISSKKPSTRQGCTKFLQESSWQMEKVRMVFEERRAETAPFHLSATQMFAFVFGRQRFTTTPSVDANPSLFTFDATLPSSSAAGAGIRGATPSHNDGERNRSWGSSSSLLGSTLRSTNQEEAMCGGGQQQGAPAALHSPGASKADQLPVEGVTEEELMSSGLRAA</sequence>
<dbReference type="CDD" id="cd04301">
    <property type="entry name" value="NAT_SF"/>
    <property type="match status" value="1"/>
</dbReference>
<feature type="compositionally biased region" description="Low complexity" evidence="9">
    <location>
        <begin position="292"/>
        <end position="301"/>
    </location>
</feature>
<protein>
    <recommendedName>
        <fullName evidence="2 8">Histone acetyltransferase</fullName>
        <ecNumber evidence="2 8">2.3.1.48</ecNumber>
    </recommendedName>
</protein>
<accession>K0R1H7</accession>
<dbReference type="InterPro" id="IPR002717">
    <property type="entry name" value="HAT_MYST-type"/>
</dbReference>
<dbReference type="GO" id="GO:0003712">
    <property type="term" value="F:transcription coregulator activity"/>
    <property type="evidence" value="ECO:0007669"/>
    <property type="project" value="TreeGrafter"/>
</dbReference>